<name>A0A7C9TKV2_9BURK</name>
<organism evidence="6 7">
    <name type="scientific">Ideonella livida</name>
    <dbReference type="NCBI Taxonomy" id="2707176"/>
    <lineage>
        <taxon>Bacteria</taxon>
        <taxon>Pseudomonadati</taxon>
        <taxon>Pseudomonadota</taxon>
        <taxon>Betaproteobacteria</taxon>
        <taxon>Burkholderiales</taxon>
        <taxon>Sphaerotilaceae</taxon>
        <taxon>Ideonella</taxon>
    </lineage>
</organism>
<dbReference type="PANTHER" id="PTHR43687:SF4">
    <property type="entry name" value="BLR5484 PROTEIN"/>
    <property type="match status" value="1"/>
</dbReference>
<dbReference type="Pfam" id="PF12838">
    <property type="entry name" value="Fer4_7"/>
    <property type="match status" value="1"/>
</dbReference>
<dbReference type="EMBL" id="JAAGOH010000012">
    <property type="protein sequence ID" value="NDY91843.1"/>
    <property type="molecule type" value="Genomic_DNA"/>
</dbReference>
<keyword evidence="4" id="KW-0411">Iron-sulfur</keyword>
<feature type="domain" description="4Fe-4S ferredoxin-type" evidence="5">
    <location>
        <begin position="199"/>
        <end position="228"/>
    </location>
</feature>
<dbReference type="Pfam" id="PF00037">
    <property type="entry name" value="Fer4"/>
    <property type="match status" value="1"/>
</dbReference>
<proteinExistence type="predicted"/>
<evidence type="ECO:0000259" key="5">
    <source>
        <dbReference type="PROSITE" id="PS51379"/>
    </source>
</evidence>
<dbReference type="InterPro" id="IPR017896">
    <property type="entry name" value="4Fe4S_Fe-S-bd"/>
</dbReference>
<dbReference type="RefSeq" id="WP_163457696.1">
    <property type="nucleotide sequence ID" value="NZ_JAAGOH010000012.1"/>
</dbReference>
<dbReference type="Pfam" id="PF13237">
    <property type="entry name" value="Fer4_10"/>
    <property type="match status" value="1"/>
</dbReference>
<dbReference type="GO" id="GO:0046872">
    <property type="term" value="F:metal ion binding"/>
    <property type="evidence" value="ECO:0007669"/>
    <property type="project" value="UniProtKB-KW"/>
</dbReference>
<dbReference type="PANTHER" id="PTHR43687">
    <property type="entry name" value="ADENYLYLSULFATE REDUCTASE, BETA SUBUNIT"/>
    <property type="match status" value="1"/>
</dbReference>
<evidence type="ECO:0000313" key="7">
    <source>
        <dbReference type="Proteomes" id="UP000484255"/>
    </source>
</evidence>
<evidence type="ECO:0000256" key="2">
    <source>
        <dbReference type="ARBA" id="ARBA00022723"/>
    </source>
</evidence>
<comment type="caution">
    <text evidence="6">The sequence shown here is derived from an EMBL/GenBank/DDBJ whole genome shotgun (WGS) entry which is preliminary data.</text>
</comment>
<protein>
    <submittedName>
        <fullName evidence="6">4Fe-4S dicluster domain-containing protein</fullName>
    </submittedName>
</protein>
<gene>
    <name evidence="6" type="ORF">G3A44_11665</name>
</gene>
<keyword evidence="7" id="KW-1185">Reference proteome</keyword>
<keyword evidence="3" id="KW-0408">Iron</keyword>
<dbReference type="GO" id="GO:0051539">
    <property type="term" value="F:4 iron, 4 sulfur cluster binding"/>
    <property type="evidence" value="ECO:0007669"/>
    <property type="project" value="UniProtKB-KW"/>
</dbReference>
<evidence type="ECO:0000256" key="1">
    <source>
        <dbReference type="ARBA" id="ARBA00022485"/>
    </source>
</evidence>
<dbReference type="PROSITE" id="PS51379">
    <property type="entry name" value="4FE4S_FER_2"/>
    <property type="match status" value="4"/>
</dbReference>
<dbReference type="SUPFAM" id="SSF54862">
    <property type="entry name" value="4Fe-4S ferredoxins"/>
    <property type="match status" value="1"/>
</dbReference>
<dbReference type="AlphaFoldDB" id="A0A7C9TKV2"/>
<keyword evidence="2" id="KW-0479">Metal-binding</keyword>
<evidence type="ECO:0000256" key="4">
    <source>
        <dbReference type="ARBA" id="ARBA00023014"/>
    </source>
</evidence>
<keyword evidence="1" id="KW-0004">4Fe-4S</keyword>
<feature type="domain" description="4Fe-4S ferredoxin-type" evidence="5">
    <location>
        <begin position="375"/>
        <end position="404"/>
    </location>
</feature>
<evidence type="ECO:0000313" key="6">
    <source>
        <dbReference type="EMBL" id="NDY91843.1"/>
    </source>
</evidence>
<dbReference type="InterPro" id="IPR050572">
    <property type="entry name" value="Fe-S_Ferredoxin"/>
</dbReference>
<dbReference type="Proteomes" id="UP000484255">
    <property type="component" value="Unassembled WGS sequence"/>
</dbReference>
<accession>A0A7C9TKV2</accession>
<dbReference type="Gene3D" id="3.30.70.20">
    <property type="match status" value="4"/>
</dbReference>
<sequence>MKTLLCDCNRTQPLDGPALSRALAATPGASADGTQTVHSLLCRREAPAFQRAAKSGEELLVACTQESRLFLELAQATEGAPGLAERPIRFVNLRERGGWSRDAAQATPKLAALLATAQLPPPEPVPGVGYRSAGRTLVIGPAGAAVAAAALLADALDLTLLTDGPDPTGLPQQRDWPVHTGRLLRLQGWLGAFEAEWESHNPIDAELCTRCNACVAACPEGAIDLSYQIDLARCGSHRDCVQACEVAGAIDFQRTPLRTTESFDLVLDLREAPAFSQHQPPQGYVHLPPGRGEAQRLQALLALRGLVGEFDKPRFVRYTQRLCAHSRNEKTGCTACIDVCSTSAIRSEPSRKGQAGTKPPRGPAAAQAPLQLTGGAVVVDPHLCAGCGACTTVCPSGALAFAAPDLAWQGQRLRTLLGTYQRAGGRDALLLIHSEGDGARLLDDLGRAARLDPDLHGLPARVLPLPAWHTASLGLEVWLAAFAMGAAQVRVLLTGEEAPEYRQALGEQMAQAQALLHGLGWHGEHLGLLEARDARDLADLDRALRGPTAQGIGRPQSPALPSAKRDALELVLGLLLEQAPALHPQAAPAPEAIALPARGALLGSVQVDTQRCTLCLSCVGACPEGALLDNPDRPELRLLEKNCVQCGLCQRTCPEQAITLQPRLWLAQAGQARRQPRVLAQTQPYGCIRCGKPFGTLQAVEAMLGKLAGHPAFQGEALNRLKMCGDCRVIDQFSRPHEQTRITDL</sequence>
<evidence type="ECO:0000256" key="3">
    <source>
        <dbReference type="ARBA" id="ARBA00023004"/>
    </source>
</evidence>
<feature type="domain" description="4Fe-4S ferredoxin-type" evidence="5">
    <location>
        <begin position="603"/>
        <end position="631"/>
    </location>
</feature>
<dbReference type="PROSITE" id="PS00198">
    <property type="entry name" value="4FE4S_FER_1"/>
    <property type="match status" value="3"/>
</dbReference>
<reference evidence="6 7" key="1">
    <citation type="submission" date="2020-02" db="EMBL/GenBank/DDBJ databases">
        <title>Ideonella bacterium strain TBM-1.</title>
        <authorList>
            <person name="Chen W.-M."/>
        </authorList>
    </citation>
    <scope>NUCLEOTIDE SEQUENCE [LARGE SCALE GENOMIC DNA]</scope>
    <source>
        <strain evidence="6 7">TBM-1</strain>
    </source>
</reference>
<feature type="domain" description="4Fe-4S ferredoxin-type" evidence="5">
    <location>
        <begin position="632"/>
        <end position="663"/>
    </location>
</feature>
<dbReference type="InterPro" id="IPR017900">
    <property type="entry name" value="4Fe4S_Fe_S_CS"/>
</dbReference>